<evidence type="ECO:0000256" key="2">
    <source>
        <dbReference type="SAM" id="Phobius"/>
    </source>
</evidence>
<evidence type="ECO:0000313" key="6">
    <source>
        <dbReference type="Proteomes" id="UP000315344"/>
    </source>
</evidence>
<protein>
    <submittedName>
        <fullName evidence="5">TPM domain-containing protein</fullName>
    </submittedName>
</protein>
<dbReference type="PANTHER" id="PTHR30373:SF2">
    <property type="entry name" value="UPF0603 PROTEIN YGCG"/>
    <property type="match status" value="1"/>
</dbReference>
<dbReference type="PANTHER" id="PTHR30373">
    <property type="entry name" value="UPF0603 PROTEIN YGCG"/>
    <property type="match status" value="1"/>
</dbReference>
<dbReference type="Pfam" id="PF04536">
    <property type="entry name" value="TPM_phosphatase"/>
    <property type="match status" value="1"/>
</dbReference>
<keyword evidence="2" id="KW-1133">Transmembrane helix</keyword>
<organism evidence="5 6">
    <name type="scientific">Paracoccus denitrificans</name>
    <dbReference type="NCBI Taxonomy" id="266"/>
    <lineage>
        <taxon>Bacteria</taxon>
        <taxon>Pseudomonadati</taxon>
        <taxon>Pseudomonadota</taxon>
        <taxon>Alphaproteobacteria</taxon>
        <taxon>Rhodobacterales</taxon>
        <taxon>Paracoccaceae</taxon>
        <taxon>Paracoccus</taxon>
    </lineage>
</organism>
<keyword evidence="2" id="KW-0472">Membrane</keyword>
<evidence type="ECO:0000259" key="4">
    <source>
        <dbReference type="Pfam" id="PF04536"/>
    </source>
</evidence>
<feature type="chain" id="PRO_5021969656" evidence="3">
    <location>
        <begin position="18"/>
        <end position="310"/>
    </location>
</feature>
<dbReference type="Proteomes" id="UP000315344">
    <property type="component" value="Unassembled WGS sequence"/>
</dbReference>
<proteinExistence type="predicted"/>
<evidence type="ECO:0000313" key="5">
    <source>
        <dbReference type="EMBL" id="TKW67703.1"/>
    </source>
</evidence>
<feature type="domain" description="TPM" evidence="4">
    <location>
        <begin position="28"/>
        <end position="154"/>
    </location>
</feature>
<comment type="caution">
    <text evidence="5">The sequence shown here is derived from an EMBL/GenBank/DDBJ whole genome shotgun (WGS) entry which is preliminary data.</text>
</comment>
<keyword evidence="3" id="KW-0732">Signal</keyword>
<gene>
    <name evidence="5" type="ORF">DI616_05155</name>
</gene>
<dbReference type="EMBL" id="VAFL01000003">
    <property type="protein sequence ID" value="TKW67703.1"/>
    <property type="molecule type" value="Genomic_DNA"/>
</dbReference>
<sequence>MIRVILLWIFLALPAAAQSLPDWEYTSINDFAELLSNDDTRVLDQALIALNNDTGVEGTVVTLDTRASHGGTSGLEPFATRLFNYWGVGDKRKNDGFMMLILRDDREARIELGAGYPAAFDATAQDIMDDVMLPEFRDGDYSTGLRKGTLAVIEQIARPHAAGDVPPPPPPPPEPGWGKRNPLAIFGIVAAAILSLPVTIGGYMLWMRNRCPQCRKRGLVEISEPIKRDADGDGWKVSQHSVKRLCQKCGWSTMLTRSLSYTDRFAEDGTFLDRTRHRSYSSGSSRSSSSSSSGGFGGGSSSGGGASGRW</sequence>
<dbReference type="Gene3D" id="3.10.310.50">
    <property type="match status" value="1"/>
</dbReference>
<evidence type="ECO:0000256" key="3">
    <source>
        <dbReference type="SAM" id="SignalP"/>
    </source>
</evidence>
<accession>A0A533I9B3</accession>
<feature type="compositionally biased region" description="Gly residues" evidence="1">
    <location>
        <begin position="294"/>
        <end position="310"/>
    </location>
</feature>
<feature type="region of interest" description="Disordered" evidence="1">
    <location>
        <begin position="276"/>
        <end position="310"/>
    </location>
</feature>
<feature type="transmembrane region" description="Helical" evidence="2">
    <location>
        <begin position="183"/>
        <end position="206"/>
    </location>
</feature>
<name>A0A533I9B3_PARDE</name>
<reference evidence="5 6" key="1">
    <citation type="journal article" date="2017" name="Nat. Commun.">
        <title>In situ click chemistry generation of cyclooxygenase-2 inhibitors.</title>
        <authorList>
            <person name="Bhardwaj A."/>
            <person name="Kaur J."/>
            <person name="Wuest M."/>
            <person name="Wuest F."/>
        </authorList>
    </citation>
    <scope>NUCLEOTIDE SEQUENCE [LARGE SCALE GENOMIC DNA]</scope>
    <source>
        <strain evidence="5">S2_012_000_R3_94</strain>
    </source>
</reference>
<feature type="compositionally biased region" description="Low complexity" evidence="1">
    <location>
        <begin position="280"/>
        <end position="293"/>
    </location>
</feature>
<dbReference type="InterPro" id="IPR007621">
    <property type="entry name" value="TPM_dom"/>
</dbReference>
<keyword evidence="2" id="KW-0812">Transmembrane</keyword>
<dbReference type="AlphaFoldDB" id="A0A533I9B3"/>
<evidence type="ECO:0000256" key="1">
    <source>
        <dbReference type="SAM" id="MobiDB-lite"/>
    </source>
</evidence>
<feature type="signal peptide" evidence="3">
    <location>
        <begin position="1"/>
        <end position="17"/>
    </location>
</feature>